<dbReference type="Gene3D" id="2.130.10.10">
    <property type="entry name" value="YVTN repeat-like/Quinoprotein amine dehydrogenase"/>
    <property type="match status" value="2"/>
</dbReference>
<dbReference type="eggNOG" id="KOG3616">
    <property type="taxonomic scope" value="Eukaryota"/>
</dbReference>
<dbReference type="GO" id="GO:0005930">
    <property type="term" value="C:axoneme"/>
    <property type="evidence" value="ECO:0000318"/>
    <property type="project" value="GO_Central"/>
</dbReference>
<keyword evidence="3" id="KW-0853">WD repeat</keyword>
<evidence type="ECO:0000256" key="7">
    <source>
        <dbReference type="ARBA" id="ARBA00023273"/>
    </source>
</evidence>
<dbReference type="GO" id="GO:0030992">
    <property type="term" value="C:intraciliary transport particle B"/>
    <property type="evidence" value="ECO:0000318"/>
    <property type="project" value="GO_Central"/>
</dbReference>
<dbReference type="SUPFAM" id="SSF48452">
    <property type="entry name" value="TPR-like"/>
    <property type="match status" value="2"/>
</dbReference>
<evidence type="ECO:0000256" key="6">
    <source>
        <dbReference type="ARBA" id="ARBA00023069"/>
    </source>
</evidence>
<keyword evidence="4" id="KW-0677">Repeat</keyword>
<dbReference type="EMBL" id="AMQM01003280">
    <property type="status" value="NOT_ANNOTATED_CDS"/>
    <property type="molecule type" value="Genomic_DNA"/>
</dbReference>
<dbReference type="InterPro" id="IPR056157">
    <property type="entry name" value="TPR_IFT80_172_dom"/>
</dbReference>
<dbReference type="RefSeq" id="XP_009013465.1">
    <property type="nucleotide sequence ID" value="XM_009015217.1"/>
</dbReference>
<evidence type="ECO:0000256" key="8">
    <source>
        <dbReference type="ARBA" id="ARBA00038130"/>
    </source>
</evidence>
<evidence type="ECO:0000313" key="12">
    <source>
        <dbReference type="EnsemblMetazoa" id="HelroP74793"/>
    </source>
</evidence>
<accession>T1G1V8</accession>
<dbReference type="Gene3D" id="1.25.40.470">
    <property type="match status" value="3"/>
</dbReference>
<dbReference type="InParanoid" id="T1G1V8"/>
<keyword evidence="5" id="KW-0802">TPR repeat</keyword>
<reference evidence="11 13" key="2">
    <citation type="journal article" date="2013" name="Nature">
        <title>Insights into bilaterian evolution from three spiralian genomes.</title>
        <authorList>
            <person name="Simakov O."/>
            <person name="Marletaz F."/>
            <person name="Cho S.J."/>
            <person name="Edsinger-Gonzales E."/>
            <person name="Havlak P."/>
            <person name="Hellsten U."/>
            <person name="Kuo D.H."/>
            <person name="Larsson T."/>
            <person name="Lv J."/>
            <person name="Arendt D."/>
            <person name="Savage R."/>
            <person name="Osoegawa K."/>
            <person name="de Jong P."/>
            <person name="Grimwood J."/>
            <person name="Chapman J.A."/>
            <person name="Shapiro H."/>
            <person name="Aerts A."/>
            <person name="Otillar R.P."/>
            <person name="Terry A.Y."/>
            <person name="Boore J.L."/>
            <person name="Grigoriev I.V."/>
            <person name="Lindberg D.R."/>
            <person name="Seaver E.C."/>
            <person name="Weisblat D.A."/>
            <person name="Putnam N.H."/>
            <person name="Rokhsar D.S."/>
        </authorList>
    </citation>
    <scope>NUCLEOTIDE SEQUENCE</scope>
</reference>
<comment type="similarity">
    <text evidence="8">Belongs to the IFT172 family.</text>
</comment>
<evidence type="ECO:0000256" key="2">
    <source>
        <dbReference type="ARBA" id="ARBA00022473"/>
    </source>
</evidence>
<dbReference type="EnsemblMetazoa" id="HelroT74793">
    <property type="protein sequence ID" value="HelroP74793"/>
    <property type="gene ID" value="HelroG74793"/>
</dbReference>
<dbReference type="OrthoDB" id="2186662at2759"/>
<comment type="subcellular location">
    <subcellularLocation>
        <location evidence="1">Cell projection</location>
        <location evidence="1">Cilium</location>
    </subcellularLocation>
</comment>
<evidence type="ECO:0008006" key="14">
    <source>
        <dbReference type="Google" id="ProtNLM"/>
    </source>
</evidence>
<dbReference type="PANTHER" id="PTHR15722:SF2">
    <property type="entry name" value="INTRAFLAGELLAR TRANSPORT PROTEIN 172 HOMOLOG"/>
    <property type="match status" value="1"/>
</dbReference>
<organism evidence="12 13">
    <name type="scientific">Helobdella robusta</name>
    <name type="common">Californian leech</name>
    <dbReference type="NCBI Taxonomy" id="6412"/>
    <lineage>
        <taxon>Eukaryota</taxon>
        <taxon>Metazoa</taxon>
        <taxon>Spiralia</taxon>
        <taxon>Lophotrochozoa</taxon>
        <taxon>Annelida</taxon>
        <taxon>Clitellata</taxon>
        <taxon>Hirudinea</taxon>
        <taxon>Rhynchobdellida</taxon>
        <taxon>Glossiphoniidae</taxon>
        <taxon>Helobdella</taxon>
    </lineage>
</organism>
<evidence type="ECO:0000256" key="5">
    <source>
        <dbReference type="ARBA" id="ARBA00022803"/>
    </source>
</evidence>
<dbReference type="PANTHER" id="PTHR15722">
    <property type="entry name" value="IFT140/172-RELATED"/>
    <property type="match status" value="1"/>
</dbReference>
<evidence type="ECO:0000259" key="9">
    <source>
        <dbReference type="Pfam" id="PF23387"/>
    </source>
</evidence>
<dbReference type="Proteomes" id="UP000015101">
    <property type="component" value="Unassembled WGS sequence"/>
</dbReference>
<feature type="domain" description="IFT80/172/WDR35 TPR" evidence="9">
    <location>
        <begin position="632"/>
        <end position="762"/>
    </location>
</feature>
<dbReference type="Pfam" id="PF24762">
    <property type="entry name" value="TPR_IF140-IFT172"/>
    <property type="match status" value="1"/>
</dbReference>
<dbReference type="STRING" id="6412.T1G1V8"/>
<feature type="domain" description="IF140/IFT172/WDR19 TPR" evidence="10">
    <location>
        <begin position="768"/>
        <end position="956"/>
    </location>
</feature>
<evidence type="ECO:0000313" key="11">
    <source>
        <dbReference type="EMBL" id="ESO08535.1"/>
    </source>
</evidence>
<evidence type="ECO:0000256" key="1">
    <source>
        <dbReference type="ARBA" id="ARBA00004138"/>
    </source>
</evidence>
<dbReference type="FunCoup" id="T1G1V8">
    <property type="interactions" value="78"/>
</dbReference>
<keyword evidence="6" id="KW-0969">Cilium</keyword>
<dbReference type="Pfam" id="PF23387">
    <property type="entry name" value="TPR_IFT80_172"/>
    <property type="match status" value="1"/>
</dbReference>
<sequence length="1714" mass="194629">MQLKHIKTLLPAQEGAAKICSMCWSMNSKKFAVCTYDRVILLFDEFGEMKDKFNTRPCDPKFGKKSYVIKSIAFSPDATKIAVGQTDDILYVYKIGDDWGETKSICNKFIHKGAVTCVAWLPENQLIYGTAEGKVRLANTRSNKSSTLYDAKSYVLSIAVNPSGKGILSGHADGSIIKFMATDDGAGDSSGKVCSHPSPPYALAWGSNSFLVGGCDRRVFAYTKEGRMLQQFDYNKDRDCDEKEFSCAVCSPSGQSVVIGSYDRLRIYNWSPRKGLWDEGMRKDITNLYTITSMAWKMDGSQVYVGSLCGTVEIFDCCLKKSIYKNTIEISHVGISQIMVKNLIGSKSSMSLKSRDGSEVTEVKVMGGGRYVLAHTTDTLILADIERKASCEVVPWTATGGHEKYSFDYDNVCLIFNAGELNIVEYGRDEVLGSVRTEFTNKHLISVRINERKSNDSRQNKRLAYLIDLKTIAIIDLVSGSTLGTVSHDLKVGWLELNETGHKLLFRDKKLKLHLYDVGSKSKTTILNYCSYVQWVPGSDVVVAQNRNNLCVWYNIEAPDKVTNISIKGDVTDIERVEHVTNVLVSDGGSAVKRYKLDESLIEFRTAIDDDDLARAILYLESLDMTSETEAMWQKLAAVSMETNQLNVAQRCYAALGDIARVRHLDEISNILRDEAVSYCGHSIEGMEYYKVKAELAIMQKNFKLAEHIYLDQNMVDEAMRMYQDMHKWEDAIYVAELKNHPDIEMLKKKYYLWLMETRQESKAGDMKEAEGNYETAVQLFIKAGLPAKAARLVTSRSDLLNNPQLVSTVLSALIKSEMHDRAGDLCEQLGRSQEAIELYKKGGCFRKAVELTRETNPQMVVKLEEEWGNYLVSQKQYDAAINHFIEAGCTMKAVDAAINSRQWVKALEILDVVEDKPEAKKYYLKIAQHYVQAAEYEVAERCFTSAGCMKEAIDMYNNAGKWEMAHKLVSQTMDQDQGHQMSLMQAKQLEEKGKFREAERLYIAIECTDDAISMYKRHKMYDDMIRMVRQHRPNHLKDTHLYLAKILESENRLKLAEHHLIEAREIDLAVQLYSKNNQYEEAYRIAKGHGGVVTQQKVAYDWSKWLGGDSAVKLLVKLNMFEAVIDYAVKSSPPDFELAFDLARGSKTSKSQQDMLAFVSEKYAEHLEEAGRFKEAEAQFIKAGIPKSAVLMYVSLKDWDSAQRVAELYDRSSLNDVMTAQGHVAFENKEYQKAESFFLRAQRPNIIIQCYKEQNMWADALRVCKEYLPAMLDDLQSEYETKAIETTIQKAQDFETKGEYARAVKCYVEVTSQNEDDVTIVEKCYRKASQLALKFLSQENATRVVEVVGPRLVEMKRCNAAAELYLQADLIREAVDAFMTGEEWNKARKVATELEPRLLPHVEERYKNYLKDKDKLDTLENVDTEAAIERYITKGDWMKAINLAEKKNPKMLPKYVAQYATVLIKENKTKNALTLYEKYGTPAIPQNFNIYKRIFYDMVNLPKTNNSESFQMWSQLRNMFYNLKKNLDQSKNAESDEFYNMFLAAHYYATRSACINHDSLAQLTCKLSTSLLRHSDLVPADKAFYEAGVASKNVGNDSAALAFFNRFLDMVEAIEDQSLDALDHSIFSDTDIPSEIPLPERPYVSSAEHEEVREWVLAISMDQKVNMDLPRDENGVYVGSLINHPDAQDTAGRLPACVLTGFSMNHHSIKMIF</sequence>
<dbReference type="SMART" id="SM00320">
    <property type="entry name" value="WD40"/>
    <property type="match status" value="7"/>
</dbReference>
<dbReference type="GO" id="GO:0036064">
    <property type="term" value="C:ciliary basal body"/>
    <property type="evidence" value="ECO:0000318"/>
    <property type="project" value="GO_Central"/>
</dbReference>
<dbReference type="InterPro" id="IPR056168">
    <property type="entry name" value="TPR_IF140/IFT172/WDR19"/>
</dbReference>
<dbReference type="InterPro" id="IPR036322">
    <property type="entry name" value="WD40_repeat_dom_sf"/>
</dbReference>
<keyword evidence="2" id="KW-0217">Developmental protein</keyword>
<dbReference type="HOGENOM" id="CLU_002716_0_0_1"/>
<dbReference type="EMBL" id="AMQM01003279">
    <property type="status" value="NOT_ANNOTATED_CDS"/>
    <property type="molecule type" value="Genomic_DNA"/>
</dbReference>
<keyword evidence="13" id="KW-1185">Reference proteome</keyword>
<gene>
    <name evidence="12" type="primary">20215056</name>
    <name evidence="11" type="ORF">HELRODRAFT_74793</name>
</gene>
<dbReference type="SUPFAM" id="SSF69322">
    <property type="entry name" value="Tricorn protease domain 2"/>
    <property type="match status" value="1"/>
</dbReference>
<reference evidence="13" key="1">
    <citation type="submission" date="2012-12" db="EMBL/GenBank/DDBJ databases">
        <authorList>
            <person name="Hellsten U."/>
            <person name="Grimwood J."/>
            <person name="Chapman J.A."/>
            <person name="Shapiro H."/>
            <person name="Aerts A."/>
            <person name="Otillar R.P."/>
            <person name="Terry A.Y."/>
            <person name="Boore J.L."/>
            <person name="Simakov O."/>
            <person name="Marletaz F."/>
            <person name="Cho S.-J."/>
            <person name="Edsinger-Gonzales E."/>
            <person name="Havlak P."/>
            <person name="Kuo D.-H."/>
            <person name="Larsson T."/>
            <person name="Lv J."/>
            <person name="Arendt D."/>
            <person name="Savage R."/>
            <person name="Osoegawa K."/>
            <person name="de Jong P."/>
            <person name="Lindberg D.R."/>
            <person name="Seaver E.C."/>
            <person name="Weisblat D.A."/>
            <person name="Putnam N.H."/>
            <person name="Grigoriev I.V."/>
            <person name="Rokhsar D.S."/>
        </authorList>
    </citation>
    <scope>NUCLEOTIDE SEQUENCE</scope>
</reference>
<proteinExistence type="inferred from homology"/>
<dbReference type="KEGG" id="hro:HELRODRAFT_74793"/>
<name>T1G1V8_HELRO</name>
<dbReference type="GeneID" id="20215056"/>
<dbReference type="CTD" id="20215056"/>
<dbReference type="FunFam" id="1.25.40.470:FF:000008">
    <property type="entry name" value="Intraflagellar transport protein 172 homolog"/>
    <property type="match status" value="1"/>
</dbReference>
<evidence type="ECO:0000313" key="13">
    <source>
        <dbReference type="Proteomes" id="UP000015101"/>
    </source>
</evidence>
<dbReference type="GO" id="GO:0042073">
    <property type="term" value="P:intraciliary transport"/>
    <property type="evidence" value="ECO:0000318"/>
    <property type="project" value="GO_Central"/>
</dbReference>
<reference evidence="12" key="3">
    <citation type="submission" date="2015-06" db="UniProtKB">
        <authorList>
            <consortium name="EnsemblMetazoa"/>
        </authorList>
    </citation>
    <scope>IDENTIFICATION</scope>
</reference>
<dbReference type="Gene3D" id="1.25.40.10">
    <property type="entry name" value="Tetratricopeptide repeat domain"/>
    <property type="match status" value="1"/>
</dbReference>
<dbReference type="InterPro" id="IPR001680">
    <property type="entry name" value="WD40_rpt"/>
</dbReference>
<evidence type="ECO:0000256" key="4">
    <source>
        <dbReference type="ARBA" id="ARBA00022737"/>
    </source>
</evidence>
<dbReference type="EMBL" id="KB096080">
    <property type="protein sequence ID" value="ESO08535.1"/>
    <property type="molecule type" value="Genomic_DNA"/>
</dbReference>
<dbReference type="OMA" id="LKRTIWQ"/>
<evidence type="ECO:0000259" key="10">
    <source>
        <dbReference type="Pfam" id="PF24762"/>
    </source>
</evidence>
<dbReference type="FunFam" id="1.25.40.470:FF:000013">
    <property type="entry name" value="intraflagellar transport protein 172 homolog"/>
    <property type="match status" value="1"/>
</dbReference>
<dbReference type="InterPro" id="IPR015943">
    <property type="entry name" value="WD40/YVTN_repeat-like_dom_sf"/>
</dbReference>
<dbReference type="Pfam" id="PF00400">
    <property type="entry name" value="WD40"/>
    <property type="match status" value="1"/>
</dbReference>
<protein>
    <recommendedName>
        <fullName evidence="14">Intraflagellar transport protein 172 homolog</fullName>
    </recommendedName>
</protein>
<keyword evidence="7" id="KW-0966">Cell projection</keyword>
<dbReference type="SUPFAM" id="SSF50978">
    <property type="entry name" value="WD40 repeat-like"/>
    <property type="match status" value="1"/>
</dbReference>
<evidence type="ECO:0000256" key="3">
    <source>
        <dbReference type="ARBA" id="ARBA00022574"/>
    </source>
</evidence>
<dbReference type="InterPro" id="IPR011990">
    <property type="entry name" value="TPR-like_helical_dom_sf"/>
</dbReference>